<dbReference type="AlphaFoldDB" id="K9FEV1"/>
<name>K9FEV1_PEND1</name>
<evidence type="ECO:0000313" key="2">
    <source>
        <dbReference type="Proteomes" id="UP000009886"/>
    </source>
</evidence>
<organism evidence="1 2">
    <name type="scientific">Penicillium digitatum (strain Pd1 / CECT 20795)</name>
    <name type="common">Green mold</name>
    <dbReference type="NCBI Taxonomy" id="1170230"/>
    <lineage>
        <taxon>Eukaryota</taxon>
        <taxon>Fungi</taxon>
        <taxon>Dikarya</taxon>
        <taxon>Ascomycota</taxon>
        <taxon>Pezizomycotina</taxon>
        <taxon>Eurotiomycetes</taxon>
        <taxon>Eurotiomycetidae</taxon>
        <taxon>Eurotiales</taxon>
        <taxon>Aspergillaceae</taxon>
        <taxon>Penicillium</taxon>
    </lineage>
</organism>
<reference evidence="2" key="1">
    <citation type="journal article" date="2012" name="BMC Genomics">
        <title>Genome sequence of the necrotrophic fungus Penicillium digitatum, the main postharvest pathogen of citrus.</title>
        <authorList>
            <person name="Marcet-Houben M."/>
            <person name="Ballester A.-R."/>
            <person name="de la Fuente B."/>
            <person name="Harries E."/>
            <person name="Marcos J.F."/>
            <person name="Gonzalez-Candelas L."/>
            <person name="Gabaldon T."/>
        </authorList>
    </citation>
    <scope>NUCLEOTIDE SEQUENCE [LARGE SCALE GENOMIC DNA]</scope>
    <source>
        <strain evidence="2">Pd1 / CECT 20795</strain>
    </source>
</reference>
<dbReference type="HOGENOM" id="CLU_2923352_0_0_1"/>
<gene>
    <name evidence="1" type="ORF">PDIP_77430</name>
</gene>
<dbReference type="Proteomes" id="UP000009886">
    <property type="component" value="Unassembled WGS sequence"/>
</dbReference>
<dbReference type="VEuPathDB" id="FungiDB:PDIP_77430"/>
<dbReference type="KEGG" id="pdp:PDIP_77430"/>
<evidence type="ECO:0000313" key="1">
    <source>
        <dbReference type="EMBL" id="EKV06707.1"/>
    </source>
</evidence>
<sequence length="61" mass="7110">MLRPQHLFKFTAITNFSRSIMSEITPTSRKKQIILNAFVMNTPGHLAPGLWKHPRNKTDQY</sequence>
<protein>
    <submittedName>
        <fullName evidence="1">Uncharacterized protein</fullName>
    </submittedName>
</protein>
<accession>K9FEV1</accession>
<comment type="caution">
    <text evidence="1">The sequence shown here is derived from an EMBL/GenBank/DDBJ whole genome shotgun (WGS) entry which is preliminary data.</text>
</comment>
<proteinExistence type="predicted"/>
<dbReference type="EMBL" id="AKCU01000473">
    <property type="protein sequence ID" value="EKV06707.1"/>
    <property type="molecule type" value="Genomic_DNA"/>
</dbReference>
<dbReference type="OrthoDB" id="8922241at2759"/>